<dbReference type="InterPro" id="IPR025997">
    <property type="entry name" value="SBP_2_dom"/>
</dbReference>
<evidence type="ECO:0000313" key="5">
    <source>
        <dbReference type="EMBL" id="MDO7908041.1"/>
    </source>
</evidence>
<evidence type="ECO:0000256" key="3">
    <source>
        <dbReference type="SAM" id="Phobius"/>
    </source>
</evidence>
<dbReference type="Gene3D" id="3.40.50.2300">
    <property type="match status" value="2"/>
</dbReference>
<proteinExistence type="inferred from homology"/>
<feature type="domain" description="Periplasmic binding protein" evidence="4">
    <location>
        <begin position="53"/>
        <end position="304"/>
    </location>
</feature>
<protein>
    <submittedName>
        <fullName evidence="5">Substrate-binding domain-containing protein</fullName>
    </submittedName>
</protein>
<keyword evidence="3" id="KW-0812">Transmembrane</keyword>
<keyword evidence="6" id="KW-1185">Reference proteome</keyword>
<reference evidence="5 6" key="1">
    <citation type="submission" date="2023-07" db="EMBL/GenBank/DDBJ databases">
        <title>Paenibacillus sp. JX-17 nov. isolated from soil.</title>
        <authorList>
            <person name="Wan Y."/>
            <person name="Liu B."/>
        </authorList>
    </citation>
    <scope>NUCLEOTIDE SEQUENCE [LARGE SCALE GENOMIC DNA]</scope>
    <source>
        <strain evidence="5 6">JX-17</strain>
    </source>
</reference>
<dbReference type="InterPro" id="IPR028082">
    <property type="entry name" value="Peripla_BP_I"/>
</dbReference>
<evidence type="ECO:0000259" key="4">
    <source>
        <dbReference type="Pfam" id="PF13407"/>
    </source>
</evidence>
<dbReference type="PANTHER" id="PTHR30036:SF7">
    <property type="entry name" value="ABC TRANSPORTER PERIPLASMIC-BINDING PROTEIN YPHF"/>
    <property type="match status" value="1"/>
</dbReference>
<dbReference type="PANTHER" id="PTHR30036">
    <property type="entry name" value="D-XYLOSE-BINDING PERIPLASMIC PROTEIN"/>
    <property type="match status" value="1"/>
</dbReference>
<keyword evidence="3" id="KW-0472">Membrane</keyword>
<evidence type="ECO:0000256" key="1">
    <source>
        <dbReference type="ARBA" id="ARBA00004196"/>
    </source>
</evidence>
<evidence type="ECO:0000256" key="2">
    <source>
        <dbReference type="ARBA" id="ARBA00007639"/>
    </source>
</evidence>
<dbReference type="RefSeq" id="WP_305025259.1">
    <property type="nucleotide sequence ID" value="NZ_JAUQTB010000011.1"/>
</dbReference>
<keyword evidence="3" id="KW-1133">Transmembrane helix</keyword>
<comment type="subcellular location">
    <subcellularLocation>
        <location evidence="1">Cell envelope</location>
    </subcellularLocation>
</comment>
<sequence>MSRVNIPRTWGVGIIILFACFTGLLIPFLLANVHLHELVQPAAAGSATQPRVVLIGQELDNPYWRKVEQGAAEAANQQHITLEYTGPLRINPEEQVSLLAKAVASRPAAIMVQGIHQPEQKAWIDKAAALGIPVITLDADEPGSRRLAYIGTDNYEAGRKMGQYIAKYSSGRGSIGVMVSNFQSYSQQLRLKGFRSVIAEYPHMRILEVTSSENSRLQAAQRSEELLKKDPHPESLVGFSSLDGLGILEAAERTGSSAGIFAFDDLDETLQAVRENRIDLTLIQQPYRMGYDGVTMIRDYLSGKASPGKKYTEISVMASPSFMKAEGKTP</sequence>
<organism evidence="5 6">
    <name type="scientific">Paenibacillus lacisoli</name>
    <dbReference type="NCBI Taxonomy" id="3064525"/>
    <lineage>
        <taxon>Bacteria</taxon>
        <taxon>Bacillati</taxon>
        <taxon>Bacillota</taxon>
        <taxon>Bacilli</taxon>
        <taxon>Bacillales</taxon>
        <taxon>Paenibacillaceae</taxon>
        <taxon>Paenibacillus</taxon>
    </lineage>
</organism>
<gene>
    <name evidence="5" type="ORF">Q5741_16635</name>
</gene>
<accession>A0ABT9CFQ8</accession>
<dbReference type="SUPFAM" id="SSF53822">
    <property type="entry name" value="Periplasmic binding protein-like I"/>
    <property type="match status" value="1"/>
</dbReference>
<comment type="caution">
    <text evidence="5">The sequence shown here is derived from an EMBL/GenBank/DDBJ whole genome shotgun (WGS) entry which is preliminary data.</text>
</comment>
<dbReference type="InterPro" id="IPR050555">
    <property type="entry name" value="Bact_Solute-Bind_Prot2"/>
</dbReference>
<evidence type="ECO:0000313" key="6">
    <source>
        <dbReference type="Proteomes" id="UP001240171"/>
    </source>
</evidence>
<dbReference type="EMBL" id="JAUQTB010000011">
    <property type="protein sequence ID" value="MDO7908041.1"/>
    <property type="molecule type" value="Genomic_DNA"/>
</dbReference>
<dbReference type="Pfam" id="PF13407">
    <property type="entry name" value="Peripla_BP_4"/>
    <property type="match status" value="1"/>
</dbReference>
<comment type="similarity">
    <text evidence="2">Belongs to the bacterial solute-binding protein 2 family.</text>
</comment>
<dbReference type="PROSITE" id="PS51257">
    <property type="entry name" value="PROKAR_LIPOPROTEIN"/>
    <property type="match status" value="1"/>
</dbReference>
<name>A0ABT9CFQ8_9BACL</name>
<dbReference type="Proteomes" id="UP001240171">
    <property type="component" value="Unassembled WGS sequence"/>
</dbReference>
<feature type="transmembrane region" description="Helical" evidence="3">
    <location>
        <begin position="12"/>
        <end position="31"/>
    </location>
</feature>